<dbReference type="GO" id="GO:0030313">
    <property type="term" value="C:cell envelope"/>
    <property type="evidence" value="ECO:0007669"/>
    <property type="project" value="UniProtKB-SubCell"/>
</dbReference>
<dbReference type="Pfam" id="PF25876">
    <property type="entry name" value="HH_MFP_RND"/>
    <property type="match status" value="1"/>
</dbReference>
<dbReference type="NCBIfam" id="TIGR01730">
    <property type="entry name" value="RND_mfp"/>
    <property type="match status" value="1"/>
</dbReference>
<dbReference type="Gene3D" id="1.10.287.470">
    <property type="entry name" value="Helix hairpin bin"/>
    <property type="match status" value="1"/>
</dbReference>
<evidence type="ECO:0000256" key="3">
    <source>
        <dbReference type="SAM" id="MobiDB-lite"/>
    </source>
</evidence>
<dbReference type="Proteomes" id="UP000367825">
    <property type="component" value="Unassembled WGS sequence"/>
</dbReference>
<dbReference type="Gene3D" id="2.40.30.170">
    <property type="match status" value="1"/>
</dbReference>
<gene>
    <name evidence="8" type="primary">bepF</name>
    <name evidence="8" type="ORF">PNO31109_00668</name>
</gene>
<feature type="domain" description="Multidrug resistance protein MdtA-like C-terminal permuted SH3" evidence="7">
    <location>
        <begin position="307"/>
        <end position="367"/>
    </location>
</feature>
<dbReference type="EMBL" id="CABPSC010000002">
    <property type="protein sequence ID" value="VVD72844.1"/>
    <property type="molecule type" value="Genomic_DNA"/>
</dbReference>
<comment type="similarity">
    <text evidence="2">Belongs to the membrane fusion protein (MFP) (TC 8.A.1) family.</text>
</comment>
<dbReference type="GO" id="GO:0046677">
    <property type="term" value="P:response to antibiotic"/>
    <property type="evidence" value="ECO:0007669"/>
    <property type="project" value="TreeGrafter"/>
</dbReference>
<dbReference type="PANTHER" id="PTHR30158">
    <property type="entry name" value="ACRA/E-RELATED COMPONENT OF DRUG EFFLUX TRANSPORTER"/>
    <property type="match status" value="1"/>
</dbReference>
<evidence type="ECO:0000259" key="4">
    <source>
        <dbReference type="Pfam" id="PF25876"/>
    </source>
</evidence>
<evidence type="ECO:0000256" key="2">
    <source>
        <dbReference type="ARBA" id="ARBA00009477"/>
    </source>
</evidence>
<sequence>MTTLARKPVLIAAAATAVLVAIGTFTVVRVDASTPPAAQVMPAVEVDVANVISRTVTDWQSYSGRLDAVDRVDIKPLVSGTITAVHFKDGQLVKKGDPLFTIDPRPYAAEVDRAAAQLASAQARDVFASTDLARAQRLIADNAIAKKDFDQKENAAREAAASVKAARAALEAARINLGYTQIVAPVSGRVSRAEITVGNTVSAGAQSPALTTVVSVSPIYAAFDVDEQTYLRYLSRDTAKPGGVPVDLGLANEAGYSRKGTVYSVDNRFDTTSGTIRVRARFDNTDGALVPGLYARIRVGGGEPHPALLVDQAAIGTDQSKKFVLVLDAQNKVQYREVQLGERHGGLVEVAGGLKEGERIVVNGLQRVRPGDAVSPKVVKMAGDTGGPVDAATTALAAGDTSGTSGTKDASAKSAAGEAGAKTSQNNGTDGKAAGPARTAKSQSVAATTAATRS</sequence>
<evidence type="ECO:0000259" key="6">
    <source>
        <dbReference type="Pfam" id="PF25944"/>
    </source>
</evidence>
<reference evidence="8 9" key="1">
    <citation type="submission" date="2019-08" db="EMBL/GenBank/DDBJ databases">
        <authorList>
            <person name="Peeters C."/>
        </authorList>
    </citation>
    <scope>NUCLEOTIDE SEQUENCE [LARGE SCALE GENOMIC DNA]</scope>
    <source>
        <strain evidence="8 9">LMG 31109</strain>
    </source>
</reference>
<dbReference type="Pfam" id="PF25944">
    <property type="entry name" value="Beta-barrel_RND"/>
    <property type="match status" value="1"/>
</dbReference>
<dbReference type="InterPro" id="IPR058626">
    <property type="entry name" value="MdtA-like_b-barrel"/>
</dbReference>
<dbReference type="FunFam" id="2.40.420.20:FF:000001">
    <property type="entry name" value="Efflux RND transporter periplasmic adaptor subunit"/>
    <property type="match status" value="1"/>
</dbReference>
<dbReference type="Pfam" id="PF25917">
    <property type="entry name" value="BSH_RND"/>
    <property type="match status" value="1"/>
</dbReference>
<dbReference type="AlphaFoldDB" id="A0A5E4SEE9"/>
<feature type="region of interest" description="Disordered" evidence="3">
    <location>
        <begin position="398"/>
        <end position="454"/>
    </location>
</feature>
<dbReference type="RefSeq" id="WP_244958118.1">
    <property type="nucleotide sequence ID" value="NZ_CABPSC010000002.1"/>
</dbReference>
<feature type="compositionally biased region" description="Polar residues" evidence="3">
    <location>
        <begin position="440"/>
        <end position="454"/>
    </location>
</feature>
<dbReference type="InterPro" id="IPR058624">
    <property type="entry name" value="MdtA-like_HH"/>
</dbReference>
<comment type="subcellular location">
    <subcellularLocation>
        <location evidence="1">Cell envelope</location>
    </subcellularLocation>
</comment>
<organism evidence="8 9">
    <name type="scientific">Pandoraea nosoerga</name>
    <dbReference type="NCBI Taxonomy" id="2508296"/>
    <lineage>
        <taxon>Bacteria</taxon>
        <taxon>Pseudomonadati</taxon>
        <taxon>Pseudomonadota</taxon>
        <taxon>Betaproteobacteria</taxon>
        <taxon>Burkholderiales</taxon>
        <taxon>Burkholderiaceae</taxon>
        <taxon>Pandoraea</taxon>
    </lineage>
</organism>
<dbReference type="Gene3D" id="2.40.50.100">
    <property type="match status" value="1"/>
</dbReference>
<proteinExistence type="inferred from homology"/>
<evidence type="ECO:0000259" key="7">
    <source>
        <dbReference type="Pfam" id="PF25967"/>
    </source>
</evidence>
<name>A0A5E4SEE9_9BURK</name>
<feature type="domain" description="Multidrug resistance protein MdtA-like beta-barrel" evidence="6">
    <location>
        <begin position="218"/>
        <end position="299"/>
    </location>
</feature>
<dbReference type="PANTHER" id="PTHR30158:SF10">
    <property type="entry name" value="CATION EFFLUX PUMP"/>
    <property type="match status" value="1"/>
</dbReference>
<dbReference type="SUPFAM" id="SSF111369">
    <property type="entry name" value="HlyD-like secretion proteins"/>
    <property type="match status" value="1"/>
</dbReference>
<evidence type="ECO:0000259" key="5">
    <source>
        <dbReference type="Pfam" id="PF25917"/>
    </source>
</evidence>
<feature type="domain" description="Multidrug resistance protein MdtA-like barrel-sandwich hybrid" evidence="5">
    <location>
        <begin position="71"/>
        <end position="212"/>
    </location>
</feature>
<dbReference type="InterPro" id="IPR058627">
    <property type="entry name" value="MdtA-like_C"/>
</dbReference>
<dbReference type="InterPro" id="IPR058625">
    <property type="entry name" value="MdtA-like_BSH"/>
</dbReference>
<dbReference type="GO" id="GO:0022857">
    <property type="term" value="F:transmembrane transporter activity"/>
    <property type="evidence" value="ECO:0007669"/>
    <property type="project" value="InterPro"/>
</dbReference>
<evidence type="ECO:0000313" key="8">
    <source>
        <dbReference type="EMBL" id="VVD72844.1"/>
    </source>
</evidence>
<dbReference type="GO" id="GO:0005886">
    <property type="term" value="C:plasma membrane"/>
    <property type="evidence" value="ECO:0007669"/>
    <property type="project" value="TreeGrafter"/>
</dbReference>
<dbReference type="Pfam" id="PF25967">
    <property type="entry name" value="RND-MFP_C"/>
    <property type="match status" value="1"/>
</dbReference>
<feature type="domain" description="Multidrug resistance protein MdtA-like alpha-helical hairpin" evidence="4">
    <location>
        <begin position="112"/>
        <end position="180"/>
    </location>
</feature>
<dbReference type="Gene3D" id="2.40.420.20">
    <property type="match status" value="1"/>
</dbReference>
<protein>
    <submittedName>
        <fullName evidence="8">Efflux pump periplasmic linker BepF</fullName>
    </submittedName>
</protein>
<dbReference type="InterPro" id="IPR006143">
    <property type="entry name" value="RND_pump_MFP"/>
</dbReference>
<feature type="compositionally biased region" description="Low complexity" evidence="3">
    <location>
        <begin position="398"/>
        <end position="422"/>
    </location>
</feature>
<keyword evidence="9" id="KW-1185">Reference proteome</keyword>
<accession>A0A5E4SEE9</accession>
<evidence type="ECO:0000313" key="9">
    <source>
        <dbReference type="Proteomes" id="UP000367825"/>
    </source>
</evidence>
<evidence type="ECO:0000256" key="1">
    <source>
        <dbReference type="ARBA" id="ARBA00004196"/>
    </source>
</evidence>